<reference evidence="1 2" key="1">
    <citation type="submission" date="2014-06" db="EMBL/GenBank/DDBJ databases">
        <title>Draft genome sequence of iron oxidizing acidophile Leptospirillum ferriphilum DSM14647.</title>
        <authorList>
            <person name="Cardenas J.P."/>
            <person name="Lazcano M."/>
            <person name="Ossandon F.J."/>
            <person name="Corbett M."/>
            <person name="Holmes D.S."/>
            <person name="Watkin E."/>
        </authorList>
    </citation>
    <scope>NUCLEOTIDE SEQUENCE [LARGE SCALE GENOMIC DNA]</scope>
    <source>
        <strain evidence="1 2">DSM 14647</strain>
    </source>
</reference>
<protein>
    <submittedName>
        <fullName evidence="1">Uncharacterized protein</fullName>
    </submittedName>
</protein>
<dbReference type="EMBL" id="JPGK01000001">
    <property type="protein sequence ID" value="KGA95066.1"/>
    <property type="molecule type" value="Genomic_DNA"/>
</dbReference>
<gene>
    <name evidence="1" type="ORF">LptCag_2500</name>
</gene>
<organism evidence="1 2">
    <name type="scientific">Leptospirillum ferriphilum</name>
    <dbReference type="NCBI Taxonomy" id="178606"/>
    <lineage>
        <taxon>Bacteria</taxon>
        <taxon>Pseudomonadati</taxon>
        <taxon>Nitrospirota</taxon>
        <taxon>Nitrospiria</taxon>
        <taxon>Nitrospirales</taxon>
        <taxon>Nitrospiraceae</taxon>
        <taxon>Leptospirillum</taxon>
    </lineage>
</organism>
<dbReference type="AlphaFoldDB" id="A0A094YPB9"/>
<sequence>MRRAFLRASKAHVRSGFFLVSLLALVLIQVFRFSGLTPASGEDGFSPATFPPLTFLPSWTFSGVGDPVAQTPTLPSGSPASPNTTDSMLSSGIAHAGNRIFLEPLIVKDGDIDNQLTLMPAYGGMPGHSSAFTTPIMLEKRLTHHFSVRLDTHYIDLWTPNKGYEGFQYLGLQGKLLLYENDPHEIFTTFILRGITPVGGSPVGQGNPFTLYSYLVFNKGLGDVPVSWIRPFAFQTDVAGIVPFGDGPMPLSDFMGTYDYGDSFRFDGAIEYSFLYLHDILGVPMPSFFAHLTPAVESRTLVNLSNNGYYGLTEGYLSYEVNYQADWYQVSVAYQQPYGADSSFLGQRYVLYTTFFYGWLLRKMGYHATPY</sequence>
<name>A0A094YPB9_9BACT</name>
<dbReference type="Proteomes" id="UP000029452">
    <property type="component" value="Unassembled WGS sequence"/>
</dbReference>
<comment type="caution">
    <text evidence="1">The sequence shown here is derived from an EMBL/GenBank/DDBJ whole genome shotgun (WGS) entry which is preliminary data.</text>
</comment>
<accession>A0A094YPB9</accession>
<evidence type="ECO:0000313" key="2">
    <source>
        <dbReference type="Proteomes" id="UP000029452"/>
    </source>
</evidence>
<evidence type="ECO:0000313" key="1">
    <source>
        <dbReference type="EMBL" id="KGA95066.1"/>
    </source>
</evidence>
<dbReference type="RefSeq" id="WP_036080096.1">
    <property type="nucleotide sequence ID" value="NZ_JPGK01000001.1"/>
</dbReference>
<proteinExistence type="predicted"/>
<dbReference type="PATRIC" id="fig|178606.4.peg.282"/>